<comment type="caution">
    <text evidence="3">The sequence shown here is derived from an EMBL/GenBank/DDBJ whole genome shotgun (WGS) entry which is preliminary data.</text>
</comment>
<evidence type="ECO:0000313" key="4">
    <source>
        <dbReference type="Proteomes" id="UP001605036"/>
    </source>
</evidence>
<keyword evidence="4" id="KW-1185">Reference proteome</keyword>
<sequence length="177" mass="20963">MERASGKKKLIDVRNHSPGRVPWAELSTDTLLEIFKRLPVKDRLRTLPQICKAWRKASFESDCWLFIDMKDWCRDLPFKFNLSPFIAAPVPARTIDRMWIEFPEDSLRSLVTYYREWAMRASSEVAEFVARIWISWNDDGEDDVVDLADEFDEYDSFDFGDEDSEDYFDDEDDMDYG</sequence>
<dbReference type="Gene3D" id="1.20.1280.50">
    <property type="match status" value="1"/>
</dbReference>
<dbReference type="EMBL" id="JBHFFA010000004">
    <property type="protein sequence ID" value="KAL2628986.1"/>
    <property type="molecule type" value="Genomic_DNA"/>
</dbReference>
<organism evidence="3 4">
    <name type="scientific">Riccia fluitans</name>
    <dbReference type="NCBI Taxonomy" id="41844"/>
    <lineage>
        <taxon>Eukaryota</taxon>
        <taxon>Viridiplantae</taxon>
        <taxon>Streptophyta</taxon>
        <taxon>Embryophyta</taxon>
        <taxon>Marchantiophyta</taxon>
        <taxon>Marchantiopsida</taxon>
        <taxon>Marchantiidae</taxon>
        <taxon>Marchantiales</taxon>
        <taxon>Ricciaceae</taxon>
        <taxon>Riccia</taxon>
    </lineage>
</organism>
<dbReference type="Proteomes" id="UP001605036">
    <property type="component" value="Unassembled WGS sequence"/>
</dbReference>
<proteinExistence type="predicted"/>
<feature type="domain" description="F-box" evidence="2">
    <location>
        <begin position="23"/>
        <end position="64"/>
    </location>
</feature>
<evidence type="ECO:0000259" key="2">
    <source>
        <dbReference type="Pfam" id="PF00646"/>
    </source>
</evidence>
<feature type="region of interest" description="Disordered" evidence="1">
    <location>
        <begin position="155"/>
        <end position="177"/>
    </location>
</feature>
<evidence type="ECO:0000256" key="1">
    <source>
        <dbReference type="SAM" id="MobiDB-lite"/>
    </source>
</evidence>
<gene>
    <name evidence="3" type="ORF">R1flu_013672</name>
</gene>
<name>A0ABD1YE85_9MARC</name>
<dbReference type="AlphaFoldDB" id="A0ABD1YE85"/>
<reference evidence="3 4" key="1">
    <citation type="submission" date="2024-09" db="EMBL/GenBank/DDBJ databases">
        <title>Chromosome-scale assembly of Riccia fluitans.</title>
        <authorList>
            <person name="Paukszto L."/>
            <person name="Sawicki J."/>
            <person name="Karawczyk K."/>
            <person name="Piernik-Szablinska J."/>
            <person name="Szczecinska M."/>
            <person name="Mazdziarz M."/>
        </authorList>
    </citation>
    <scope>NUCLEOTIDE SEQUENCE [LARGE SCALE GENOMIC DNA]</scope>
    <source>
        <strain evidence="3">Rf_01</strain>
        <tissue evidence="3">Aerial parts of the thallus</tissue>
    </source>
</reference>
<dbReference type="Pfam" id="PF00646">
    <property type="entry name" value="F-box"/>
    <property type="match status" value="1"/>
</dbReference>
<dbReference type="InterPro" id="IPR036047">
    <property type="entry name" value="F-box-like_dom_sf"/>
</dbReference>
<accession>A0ABD1YE85</accession>
<dbReference type="InterPro" id="IPR001810">
    <property type="entry name" value="F-box_dom"/>
</dbReference>
<protein>
    <recommendedName>
        <fullName evidence="2">F-box domain-containing protein</fullName>
    </recommendedName>
</protein>
<evidence type="ECO:0000313" key="3">
    <source>
        <dbReference type="EMBL" id="KAL2628986.1"/>
    </source>
</evidence>
<dbReference type="SUPFAM" id="SSF81383">
    <property type="entry name" value="F-box domain"/>
    <property type="match status" value="1"/>
</dbReference>